<sequence>MSRLLKIDSLQTHFFSAAGVVKAVDGISFDVNQGETMAIVGESGCGKSVSALSILRLVADPPGRIIGGSIRFQDRDLLKLSDEEIREVRGKDIAMVFQEPMTSLNPVLTIGRQLTETMEQHLDMTRGQAVARAIELLGMVGISDPERRLRQYPHHFSGGMRQRVMIAMALCCEPKLIIADEPTTALDVTVQAQILELMKDLTQRLGVALIIITHNLGIVARYADRVNVMYAGRIIESGTAHDIYHHPHHPYTLALLRSVPRMDQPRRARLDPVQGQPPDLSRLGVGCSFQPRCGFAIARCASQSPPLERIDGGDHLAACFEAHSVAESMARSS</sequence>
<dbReference type="Gene3D" id="3.40.50.300">
    <property type="entry name" value="P-loop containing nucleotide triphosphate hydrolases"/>
    <property type="match status" value="1"/>
</dbReference>
<evidence type="ECO:0000259" key="9">
    <source>
        <dbReference type="PROSITE" id="PS50893"/>
    </source>
</evidence>
<proteinExistence type="inferred from homology"/>
<dbReference type="GO" id="GO:0016887">
    <property type="term" value="F:ATP hydrolysis activity"/>
    <property type="evidence" value="ECO:0007669"/>
    <property type="project" value="InterPro"/>
</dbReference>
<keyword evidence="3" id="KW-0813">Transport</keyword>
<evidence type="ECO:0000313" key="10">
    <source>
        <dbReference type="EMBL" id="KRR29474.1"/>
    </source>
</evidence>
<evidence type="ECO:0000256" key="8">
    <source>
        <dbReference type="ARBA" id="ARBA00024722"/>
    </source>
</evidence>
<dbReference type="GO" id="GO:0005886">
    <property type="term" value="C:plasma membrane"/>
    <property type="evidence" value="ECO:0007669"/>
    <property type="project" value="UniProtKB-SubCell"/>
</dbReference>
<dbReference type="AlphaFoldDB" id="A0A0R3NAT6"/>
<evidence type="ECO:0000256" key="2">
    <source>
        <dbReference type="ARBA" id="ARBA00005417"/>
    </source>
</evidence>
<dbReference type="EMBL" id="LLYA01000024">
    <property type="protein sequence ID" value="KRR29474.1"/>
    <property type="molecule type" value="Genomic_DNA"/>
</dbReference>
<dbReference type="InterPro" id="IPR027417">
    <property type="entry name" value="P-loop_NTPase"/>
</dbReference>
<dbReference type="OrthoDB" id="9815712at2"/>
<evidence type="ECO:0000256" key="6">
    <source>
        <dbReference type="ARBA" id="ARBA00022840"/>
    </source>
</evidence>
<gene>
    <name evidence="10" type="ORF">CQ13_16260</name>
</gene>
<dbReference type="Pfam" id="PF08352">
    <property type="entry name" value="oligo_HPY"/>
    <property type="match status" value="1"/>
</dbReference>
<organism evidence="10 11">
    <name type="scientific">Bradyrhizobium retamae</name>
    <dbReference type="NCBI Taxonomy" id="1300035"/>
    <lineage>
        <taxon>Bacteria</taxon>
        <taxon>Pseudomonadati</taxon>
        <taxon>Pseudomonadota</taxon>
        <taxon>Alphaproteobacteria</taxon>
        <taxon>Hyphomicrobiales</taxon>
        <taxon>Nitrobacteraceae</taxon>
        <taxon>Bradyrhizobium</taxon>
    </lineage>
</organism>
<dbReference type="GO" id="GO:0055085">
    <property type="term" value="P:transmembrane transport"/>
    <property type="evidence" value="ECO:0007669"/>
    <property type="project" value="UniProtKB-ARBA"/>
</dbReference>
<evidence type="ECO:0000256" key="1">
    <source>
        <dbReference type="ARBA" id="ARBA00004417"/>
    </source>
</evidence>
<keyword evidence="6 10" id="KW-0067">ATP-binding</keyword>
<dbReference type="InterPro" id="IPR013563">
    <property type="entry name" value="Oligopep_ABC_C"/>
</dbReference>
<evidence type="ECO:0000256" key="4">
    <source>
        <dbReference type="ARBA" id="ARBA00022475"/>
    </source>
</evidence>
<evidence type="ECO:0000256" key="7">
    <source>
        <dbReference type="ARBA" id="ARBA00023136"/>
    </source>
</evidence>
<dbReference type="FunFam" id="3.40.50.300:FF:000016">
    <property type="entry name" value="Oligopeptide ABC transporter ATP-binding component"/>
    <property type="match status" value="1"/>
</dbReference>
<dbReference type="InterPro" id="IPR050388">
    <property type="entry name" value="ABC_Ni/Peptide_Import"/>
</dbReference>
<dbReference type="NCBIfam" id="TIGR01727">
    <property type="entry name" value="oligo_HPY"/>
    <property type="match status" value="1"/>
</dbReference>
<dbReference type="InterPro" id="IPR003593">
    <property type="entry name" value="AAA+_ATPase"/>
</dbReference>
<protein>
    <submittedName>
        <fullName evidence="10">Peptide ABC transporter ATP-binding protein</fullName>
    </submittedName>
</protein>
<dbReference type="SUPFAM" id="SSF52540">
    <property type="entry name" value="P-loop containing nucleoside triphosphate hydrolases"/>
    <property type="match status" value="1"/>
</dbReference>
<keyword evidence="4" id="KW-1003">Cell membrane</keyword>
<dbReference type="PANTHER" id="PTHR43297:SF2">
    <property type="entry name" value="DIPEPTIDE TRANSPORT ATP-BINDING PROTEIN DPPD"/>
    <property type="match status" value="1"/>
</dbReference>
<comment type="subcellular location">
    <subcellularLocation>
        <location evidence="1">Cell inner membrane</location>
        <topology evidence="1">Peripheral membrane protein</topology>
    </subcellularLocation>
</comment>
<dbReference type="GO" id="GO:0015833">
    <property type="term" value="P:peptide transport"/>
    <property type="evidence" value="ECO:0007669"/>
    <property type="project" value="InterPro"/>
</dbReference>
<keyword evidence="5" id="KW-0547">Nucleotide-binding</keyword>
<name>A0A0R3NAT6_9BRAD</name>
<comment type="similarity">
    <text evidence="2">Belongs to the ABC transporter superfamily.</text>
</comment>
<keyword evidence="11" id="KW-1185">Reference proteome</keyword>
<dbReference type="Pfam" id="PF00005">
    <property type="entry name" value="ABC_tran"/>
    <property type="match status" value="1"/>
</dbReference>
<comment type="function">
    <text evidence="8">Involved in beta-(1--&gt;2)glucan export. Transmembrane domains (TMD) form a pore in the inner membrane and the ATP-binding domain (NBD) is responsible for energy generation.</text>
</comment>
<dbReference type="CDD" id="cd03257">
    <property type="entry name" value="ABC_NikE_OppD_transporters"/>
    <property type="match status" value="1"/>
</dbReference>
<dbReference type="RefSeq" id="WP_057841981.1">
    <property type="nucleotide sequence ID" value="NZ_LLYA01000024.1"/>
</dbReference>
<evidence type="ECO:0000313" key="11">
    <source>
        <dbReference type="Proteomes" id="UP000052023"/>
    </source>
</evidence>
<dbReference type="PROSITE" id="PS00211">
    <property type="entry name" value="ABC_TRANSPORTER_1"/>
    <property type="match status" value="1"/>
</dbReference>
<dbReference type="PROSITE" id="PS50893">
    <property type="entry name" value="ABC_TRANSPORTER_2"/>
    <property type="match status" value="1"/>
</dbReference>
<reference evidence="10 11" key="1">
    <citation type="submission" date="2014-03" db="EMBL/GenBank/DDBJ databases">
        <title>Bradyrhizobium valentinum sp. nov., isolated from effective nodules of Lupinus mariae-josephae, a lupine endemic of basic-lime soils in Eastern Spain.</title>
        <authorList>
            <person name="Duran D."/>
            <person name="Rey L."/>
            <person name="Navarro A."/>
            <person name="Busquets A."/>
            <person name="Imperial J."/>
            <person name="Ruiz-Argueso T."/>
        </authorList>
    </citation>
    <scope>NUCLEOTIDE SEQUENCE [LARGE SCALE GENOMIC DNA]</scope>
    <source>
        <strain evidence="10 11">Ro19</strain>
    </source>
</reference>
<evidence type="ECO:0000256" key="3">
    <source>
        <dbReference type="ARBA" id="ARBA00022448"/>
    </source>
</evidence>
<keyword evidence="7" id="KW-0472">Membrane</keyword>
<dbReference type="PANTHER" id="PTHR43297">
    <property type="entry name" value="OLIGOPEPTIDE TRANSPORT ATP-BINDING PROTEIN APPD"/>
    <property type="match status" value="1"/>
</dbReference>
<dbReference type="SMART" id="SM00382">
    <property type="entry name" value="AAA"/>
    <property type="match status" value="1"/>
</dbReference>
<dbReference type="InterPro" id="IPR003439">
    <property type="entry name" value="ABC_transporter-like_ATP-bd"/>
</dbReference>
<dbReference type="GO" id="GO:0005524">
    <property type="term" value="F:ATP binding"/>
    <property type="evidence" value="ECO:0007669"/>
    <property type="project" value="UniProtKB-KW"/>
</dbReference>
<accession>A0A0R3NAT6</accession>
<dbReference type="InterPro" id="IPR017871">
    <property type="entry name" value="ABC_transporter-like_CS"/>
</dbReference>
<evidence type="ECO:0000256" key="5">
    <source>
        <dbReference type="ARBA" id="ARBA00022741"/>
    </source>
</evidence>
<dbReference type="Proteomes" id="UP000052023">
    <property type="component" value="Unassembled WGS sequence"/>
</dbReference>
<comment type="caution">
    <text evidence="10">The sequence shown here is derived from an EMBL/GenBank/DDBJ whole genome shotgun (WGS) entry which is preliminary data.</text>
</comment>
<feature type="domain" description="ABC transporter" evidence="9">
    <location>
        <begin position="5"/>
        <end position="256"/>
    </location>
</feature>